<dbReference type="PROSITE" id="PS51257">
    <property type="entry name" value="PROKAR_LIPOPROTEIN"/>
    <property type="match status" value="1"/>
</dbReference>
<gene>
    <name evidence="3" type="ORF">DTL42_07050</name>
</gene>
<sequence>MVSLSRFTVPVLMAVLAVQACQAQSPPSPKPAPHGPQTEEERAWAKVVPALKQAHQKRIAAADLLLNQLRSSAAELATKSGRDAFTDAALGLNSKQLMLTDSQGHQTWLRRLYVDQVLPVNLLQQQVKVTSDALTKVLAQIDHDLVVEQMLDVEEIPRKFRPVPLDLARFHQAVDREIDSVMLAVKESTYRQLKAFAAGAAGAVIAGNAAREAMRDEQGNVSLFGELFAIGIGFGADYAIDQAANEALETRKHLTDELEKSTNRLLVNCLGNGAPTDVLIDEMVKSIRQQEVAMAALFIRDLGVDLDWALAYYDHVSIEPQK</sequence>
<evidence type="ECO:0000256" key="2">
    <source>
        <dbReference type="SAM" id="SignalP"/>
    </source>
</evidence>
<name>A0A368KWZ1_9BACT</name>
<dbReference type="AlphaFoldDB" id="A0A368KWZ1"/>
<evidence type="ECO:0000313" key="4">
    <source>
        <dbReference type="Proteomes" id="UP000253562"/>
    </source>
</evidence>
<feature type="signal peptide" evidence="2">
    <location>
        <begin position="1"/>
        <end position="23"/>
    </location>
</feature>
<proteinExistence type="predicted"/>
<organism evidence="3 4">
    <name type="scientific">Bremerella cremea</name>
    <dbReference type="NCBI Taxonomy" id="1031537"/>
    <lineage>
        <taxon>Bacteria</taxon>
        <taxon>Pseudomonadati</taxon>
        <taxon>Planctomycetota</taxon>
        <taxon>Planctomycetia</taxon>
        <taxon>Pirellulales</taxon>
        <taxon>Pirellulaceae</taxon>
        <taxon>Bremerella</taxon>
    </lineage>
</organism>
<feature type="region of interest" description="Disordered" evidence="1">
    <location>
        <begin position="23"/>
        <end position="42"/>
    </location>
</feature>
<keyword evidence="2" id="KW-0732">Signal</keyword>
<protein>
    <submittedName>
        <fullName evidence="3">Uncharacterized protein</fullName>
    </submittedName>
</protein>
<evidence type="ECO:0000256" key="1">
    <source>
        <dbReference type="SAM" id="MobiDB-lite"/>
    </source>
</evidence>
<accession>A0A368KWZ1</accession>
<comment type="caution">
    <text evidence="3">The sequence shown here is derived from an EMBL/GenBank/DDBJ whole genome shotgun (WGS) entry which is preliminary data.</text>
</comment>
<dbReference type="EMBL" id="QPEX01000010">
    <property type="protein sequence ID" value="RCS54861.1"/>
    <property type="molecule type" value="Genomic_DNA"/>
</dbReference>
<evidence type="ECO:0000313" key="3">
    <source>
        <dbReference type="EMBL" id="RCS54861.1"/>
    </source>
</evidence>
<dbReference type="Proteomes" id="UP000253562">
    <property type="component" value="Unassembled WGS sequence"/>
</dbReference>
<reference evidence="3 4" key="1">
    <citation type="submission" date="2018-07" db="EMBL/GenBank/DDBJ databases">
        <title>Comparative genomes isolates from brazilian mangrove.</title>
        <authorList>
            <person name="De Araujo J.E."/>
            <person name="Taketani R.G."/>
            <person name="Silva M.C.P."/>
            <person name="Lourenco M.V."/>
            <person name="Oliveira V.M."/>
            <person name="Andreote F.D."/>
        </authorList>
    </citation>
    <scope>NUCLEOTIDE SEQUENCE [LARGE SCALE GENOMIC DNA]</scope>
    <source>
        <strain evidence="3 4">HEX PRIS-MGV</strain>
    </source>
</reference>
<feature type="chain" id="PRO_5016637855" evidence="2">
    <location>
        <begin position="24"/>
        <end position="322"/>
    </location>
</feature>